<gene>
    <name evidence="2" type="ORF">DCC81_17780</name>
</gene>
<evidence type="ECO:0000259" key="1">
    <source>
        <dbReference type="Pfam" id="PF07883"/>
    </source>
</evidence>
<name>A0A2T7BIH4_9BACT</name>
<protein>
    <submittedName>
        <fullName evidence="2">Cupin domain-containing protein</fullName>
    </submittedName>
</protein>
<dbReference type="PIRSF" id="PIRSF029883">
    <property type="entry name" value="KdgF"/>
    <property type="match status" value="1"/>
</dbReference>
<dbReference type="InterPro" id="IPR011051">
    <property type="entry name" value="RmlC_Cupin_sf"/>
</dbReference>
<dbReference type="PANTHER" id="PTHR40112">
    <property type="entry name" value="H2HPP ISOMERASE"/>
    <property type="match status" value="1"/>
</dbReference>
<reference evidence="2 3" key="1">
    <citation type="submission" date="2018-04" db="EMBL/GenBank/DDBJ databases">
        <title>Chitinophaga fuyangensis sp. nov., isolated from soil in a chemical factory.</title>
        <authorList>
            <person name="Chen K."/>
        </authorList>
    </citation>
    <scope>NUCLEOTIDE SEQUENCE [LARGE SCALE GENOMIC DNA]</scope>
    <source>
        <strain evidence="2 3">LY-1</strain>
    </source>
</reference>
<dbReference type="Gene3D" id="2.60.120.10">
    <property type="entry name" value="Jelly Rolls"/>
    <property type="match status" value="1"/>
</dbReference>
<dbReference type="RefSeq" id="WP_108687928.1">
    <property type="nucleotide sequence ID" value="NZ_QCYK01000002.1"/>
</dbReference>
<dbReference type="InterPro" id="IPR013096">
    <property type="entry name" value="Cupin_2"/>
</dbReference>
<evidence type="ECO:0000313" key="2">
    <source>
        <dbReference type="EMBL" id="PUZ26091.1"/>
    </source>
</evidence>
<comment type="caution">
    <text evidence="2">The sequence shown here is derived from an EMBL/GenBank/DDBJ whole genome shotgun (WGS) entry which is preliminary data.</text>
</comment>
<dbReference type="InterPro" id="IPR052535">
    <property type="entry name" value="Bacilysin_H2HPP_isomerase"/>
</dbReference>
<sequence>MPESKIIQSENTIPWEDLGGGLSRQVYGYNDQLMMVKVRFEAGGIGTLHSHPHTQVTYVAAGRFEATIGEVKQLISAGDGFYVPPHVVHGVVCLEAGMLIDSFNPAREDFL</sequence>
<feature type="domain" description="Cupin type-2" evidence="1">
    <location>
        <begin position="38"/>
        <end position="94"/>
    </location>
</feature>
<dbReference type="OrthoDB" id="9811153at2"/>
<keyword evidence="3" id="KW-1185">Reference proteome</keyword>
<dbReference type="InterPro" id="IPR014710">
    <property type="entry name" value="RmlC-like_jellyroll"/>
</dbReference>
<dbReference type="AlphaFoldDB" id="A0A2T7BIH4"/>
<proteinExistence type="predicted"/>
<organism evidence="2 3">
    <name type="scientific">Chitinophaga parva</name>
    <dbReference type="NCBI Taxonomy" id="2169414"/>
    <lineage>
        <taxon>Bacteria</taxon>
        <taxon>Pseudomonadati</taxon>
        <taxon>Bacteroidota</taxon>
        <taxon>Chitinophagia</taxon>
        <taxon>Chitinophagales</taxon>
        <taxon>Chitinophagaceae</taxon>
        <taxon>Chitinophaga</taxon>
    </lineage>
</organism>
<dbReference type="EMBL" id="QCYK01000002">
    <property type="protein sequence ID" value="PUZ26091.1"/>
    <property type="molecule type" value="Genomic_DNA"/>
</dbReference>
<evidence type="ECO:0000313" key="3">
    <source>
        <dbReference type="Proteomes" id="UP000244450"/>
    </source>
</evidence>
<dbReference type="CDD" id="cd02238">
    <property type="entry name" value="cupin_KdgF"/>
    <property type="match status" value="1"/>
</dbReference>
<dbReference type="SUPFAM" id="SSF51182">
    <property type="entry name" value="RmlC-like cupins"/>
    <property type="match status" value="1"/>
</dbReference>
<accession>A0A2T7BIH4</accession>
<dbReference type="Proteomes" id="UP000244450">
    <property type="component" value="Unassembled WGS sequence"/>
</dbReference>
<dbReference type="InterPro" id="IPR025499">
    <property type="entry name" value="KdgF"/>
</dbReference>
<dbReference type="PANTHER" id="PTHR40112:SF1">
    <property type="entry name" value="H2HPP ISOMERASE"/>
    <property type="match status" value="1"/>
</dbReference>
<dbReference type="Pfam" id="PF07883">
    <property type="entry name" value="Cupin_2"/>
    <property type="match status" value="1"/>
</dbReference>